<dbReference type="Pfam" id="PF15925">
    <property type="entry name" value="SOSSC"/>
    <property type="match status" value="1"/>
</dbReference>
<dbReference type="GO" id="GO:0070876">
    <property type="term" value="C:SOSS complex"/>
    <property type="evidence" value="ECO:0007669"/>
    <property type="project" value="InterPro"/>
</dbReference>
<dbReference type="PANTHER" id="PTHR31526">
    <property type="entry name" value="SOSS COMPLEX SUBUNIT C"/>
    <property type="match status" value="1"/>
</dbReference>
<dbReference type="Proteomes" id="UP000728032">
    <property type="component" value="Unassembled WGS sequence"/>
</dbReference>
<organism evidence="3">
    <name type="scientific">Oppiella nova</name>
    <dbReference type="NCBI Taxonomy" id="334625"/>
    <lineage>
        <taxon>Eukaryota</taxon>
        <taxon>Metazoa</taxon>
        <taxon>Ecdysozoa</taxon>
        <taxon>Arthropoda</taxon>
        <taxon>Chelicerata</taxon>
        <taxon>Arachnida</taxon>
        <taxon>Acari</taxon>
        <taxon>Acariformes</taxon>
        <taxon>Sarcoptiformes</taxon>
        <taxon>Oribatida</taxon>
        <taxon>Brachypylina</taxon>
        <taxon>Oppioidea</taxon>
        <taxon>Oppiidae</taxon>
        <taxon>Oppiella</taxon>
    </lineage>
</organism>
<feature type="compositionally biased region" description="Low complexity" evidence="2">
    <location>
        <begin position="26"/>
        <end position="78"/>
    </location>
</feature>
<evidence type="ECO:0008006" key="5">
    <source>
        <dbReference type="Google" id="ProtNLM"/>
    </source>
</evidence>
<dbReference type="AlphaFoldDB" id="A0A7R9QKC0"/>
<dbReference type="InterPro" id="IPR031821">
    <property type="entry name" value="SOSSC"/>
</dbReference>
<dbReference type="PANTHER" id="PTHR31526:SF2">
    <property type="entry name" value="SOSS COMPLEX SUBUNIT C"/>
    <property type="match status" value="1"/>
</dbReference>
<proteinExistence type="inferred from homology"/>
<evidence type="ECO:0000256" key="1">
    <source>
        <dbReference type="ARBA" id="ARBA00007829"/>
    </source>
</evidence>
<protein>
    <recommendedName>
        <fullName evidence="5">SOSS complex subunit C homolog</fullName>
    </recommendedName>
</protein>
<feature type="region of interest" description="Disordered" evidence="2">
    <location>
        <begin position="1"/>
        <end position="81"/>
    </location>
</feature>
<gene>
    <name evidence="3" type="ORF">ONB1V03_LOCUS6242</name>
</gene>
<evidence type="ECO:0000313" key="3">
    <source>
        <dbReference type="EMBL" id="CAD7647423.1"/>
    </source>
</evidence>
<evidence type="ECO:0000256" key="2">
    <source>
        <dbReference type="SAM" id="MobiDB-lite"/>
    </source>
</evidence>
<sequence>MKMSFQMPNQRQEQQRNKILEDLQKKQQLLKQQSISGQSSSAPQMTPNTTSLTPTTGATTATDTASTSSTSSGSMTSTQRAALNHANNNSFGFFIPQDSSFGNLILPVLPRF</sequence>
<name>A0A7R9QKC0_9ACAR</name>
<dbReference type="EMBL" id="OC917570">
    <property type="protein sequence ID" value="CAD7647423.1"/>
    <property type="molecule type" value="Genomic_DNA"/>
</dbReference>
<keyword evidence="4" id="KW-1185">Reference proteome</keyword>
<comment type="similarity">
    <text evidence="1">Belongs to the SOSS-C family.</text>
</comment>
<dbReference type="EMBL" id="CAJPVJ010002745">
    <property type="protein sequence ID" value="CAG2166727.1"/>
    <property type="molecule type" value="Genomic_DNA"/>
</dbReference>
<accession>A0A7R9QKC0</accession>
<dbReference type="OrthoDB" id="419617at2759"/>
<reference evidence="3" key="1">
    <citation type="submission" date="2020-11" db="EMBL/GenBank/DDBJ databases">
        <authorList>
            <person name="Tran Van P."/>
        </authorList>
    </citation>
    <scope>NUCLEOTIDE SEQUENCE</scope>
</reference>
<feature type="compositionally biased region" description="Basic and acidic residues" evidence="2">
    <location>
        <begin position="13"/>
        <end position="25"/>
    </location>
</feature>
<dbReference type="GO" id="GO:0005654">
    <property type="term" value="C:nucleoplasm"/>
    <property type="evidence" value="ECO:0007669"/>
    <property type="project" value="TreeGrafter"/>
</dbReference>
<dbReference type="GO" id="GO:0006281">
    <property type="term" value="P:DNA repair"/>
    <property type="evidence" value="ECO:0007669"/>
    <property type="project" value="InterPro"/>
</dbReference>
<feature type="compositionally biased region" description="Polar residues" evidence="2">
    <location>
        <begin position="1"/>
        <end position="12"/>
    </location>
</feature>
<evidence type="ECO:0000313" key="4">
    <source>
        <dbReference type="Proteomes" id="UP000728032"/>
    </source>
</evidence>